<dbReference type="EnsemblPlants" id="AUR62001560-RA">
    <property type="protein sequence ID" value="AUR62001560-RA:cds"/>
    <property type="gene ID" value="AUR62001560"/>
</dbReference>
<dbReference type="Pfam" id="PF12047">
    <property type="entry name" value="DNMT1-RFD"/>
    <property type="match status" value="1"/>
</dbReference>
<dbReference type="GO" id="GO:0005634">
    <property type="term" value="C:nucleus"/>
    <property type="evidence" value="ECO:0007669"/>
    <property type="project" value="UniProtKB-SubCell"/>
</dbReference>
<reference evidence="4" key="2">
    <citation type="submission" date="2021-03" db="UniProtKB">
        <authorList>
            <consortium name="EnsemblPlants"/>
        </authorList>
    </citation>
    <scope>IDENTIFICATION</scope>
</reference>
<feature type="domain" description="RFTS" evidence="3">
    <location>
        <begin position="8"/>
        <end position="159"/>
    </location>
</feature>
<evidence type="ECO:0000256" key="1">
    <source>
        <dbReference type="ARBA" id="ARBA00004123"/>
    </source>
</evidence>
<accession>A0A803KRA3</accession>
<protein>
    <recommendedName>
        <fullName evidence="3">RFTS domain-containing protein</fullName>
    </recommendedName>
</protein>
<keyword evidence="2" id="KW-0539">Nucleus</keyword>
<evidence type="ECO:0000313" key="4">
    <source>
        <dbReference type="EnsemblPlants" id="AUR62001560-RA:cds"/>
    </source>
</evidence>
<keyword evidence="5" id="KW-1185">Reference proteome</keyword>
<dbReference type="Proteomes" id="UP000596660">
    <property type="component" value="Unplaced"/>
</dbReference>
<comment type="subcellular location">
    <subcellularLocation>
        <location evidence="1">Nucleus</location>
    </subcellularLocation>
</comment>
<reference evidence="4" key="1">
    <citation type="journal article" date="2017" name="Nature">
        <title>The genome of Chenopodium quinoa.</title>
        <authorList>
            <person name="Jarvis D.E."/>
            <person name="Ho Y.S."/>
            <person name="Lightfoot D.J."/>
            <person name="Schmoeckel S.M."/>
            <person name="Li B."/>
            <person name="Borm T.J.A."/>
            <person name="Ohyanagi H."/>
            <person name="Mineta K."/>
            <person name="Michell C.T."/>
            <person name="Saber N."/>
            <person name="Kharbatia N.M."/>
            <person name="Rupper R.R."/>
            <person name="Sharp A.R."/>
            <person name="Dally N."/>
            <person name="Boughton B.A."/>
            <person name="Woo Y.H."/>
            <person name="Gao G."/>
            <person name="Schijlen E.G.W.M."/>
            <person name="Guo X."/>
            <person name="Momin A.A."/>
            <person name="Negrao S."/>
            <person name="Al-Babili S."/>
            <person name="Gehring C."/>
            <person name="Roessner U."/>
            <person name="Jung C."/>
            <person name="Murphy K."/>
            <person name="Arold S.T."/>
            <person name="Gojobori T."/>
            <person name="van der Linden C.G."/>
            <person name="van Loo E.N."/>
            <person name="Jellen E.N."/>
            <person name="Maughan P.J."/>
            <person name="Tester M."/>
        </authorList>
    </citation>
    <scope>NUCLEOTIDE SEQUENCE [LARGE SCALE GENOMIC DNA]</scope>
    <source>
        <strain evidence="4">cv. PI 614886</strain>
    </source>
</reference>
<organism evidence="4 5">
    <name type="scientific">Chenopodium quinoa</name>
    <name type="common">Quinoa</name>
    <dbReference type="NCBI Taxonomy" id="63459"/>
    <lineage>
        <taxon>Eukaryota</taxon>
        <taxon>Viridiplantae</taxon>
        <taxon>Streptophyta</taxon>
        <taxon>Embryophyta</taxon>
        <taxon>Tracheophyta</taxon>
        <taxon>Spermatophyta</taxon>
        <taxon>Magnoliopsida</taxon>
        <taxon>eudicotyledons</taxon>
        <taxon>Gunneridae</taxon>
        <taxon>Pentapetalae</taxon>
        <taxon>Caryophyllales</taxon>
        <taxon>Chenopodiaceae</taxon>
        <taxon>Chenopodioideae</taxon>
        <taxon>Atripliceae</taxon>
        <taxon>Chenopodium</taxon>
    </lineage>
</organism>
<evidence type="ECO:0000313" key="5">
    <source>
        <dbReference type="Proteomes" id="UP000596660"/>
    </source>
</evidence>
<evidence type="ECO:0000256" key="2">
    <source>
        <dbReference type="ARBA" id="ARBA00023242"/>
    </source>
</evidence>
<name>A0A803KRA3_CHEQI</name>
<dbReference type="AlphaFoldDB" id="A0A803KRA3"/>
<evidence type="ECO:0000259" key="3">
    <source>
        <dbReference type="Pfam" id="PF12047"/>
    </source>
</evidence>
<dbReference type="InterPro" id="IPR022702">
    <property type="entry name" value="Cytosine_MeTrfase1_RFD"/>
</dbReference>
<sequence>MDATDPNQLPRSMLHNWTLYNSDSRLVSLELLPMKPYDDIDATIFGSGIVTYDDGSGFCLDADDQSSSASSEAQDVGGIPIYLSAIKEWMIEIGASMVFISIRTDMAWYRLGKPSKQYAPWYETVINTARLTVGIITLLKEQSRVARLSFAEIIKRVAEFGKDHPAFISSNPDIVERYVVVHGQILLQQFMEYPDNTIRNCPFVTGLYDEMVTRHHTKWIVKKKALIRKGANLNPVAKMVPVAKRKLMPATTTRLINRYGENSIQIIHLRSPRKKLLLN</sequence>
<dbReference type="Gramene" id="AUR62001560-RA">
    <property type="protein sequence ID" value="AUR62001560-RA:cds"/>
    <property type="gene ID" value="AUR62001560"/>
</dbReference>
<proteinExistence type="predicted"/>